<feature type="domain" description="NADAR" evidence="7">
    <location>
        <begin position="476"/>
        <end position="612"/>
    </location>
</feature>
<dbReference type="GO" id="GO:0005375">
    <property type="term" value="F:copper ion transmembrane transporter activity"/>
    <property type="evidence" value="ECO:0007669"/>
    <property type="project" value="InterPro"/>
</dbReference>
<protein>
    <recommendedName>
        <fullName evidence="7">NADAR domain-containing protein</fullName>
    </recommendedName>
</protein>
<gene>
    <name evidence="8" type="ORF">EW146_g5044</name>
</gene>
<feature type="compositionally biased region" description="Pro residues" evidence="5">
    <location>
        <begin position="416"/>
        <end position="428"/>
    </location>
</feature>
<dbReference type="PANTHER" id="PTHR12483:SF27">
    <property type="entry name" value="COPPER TRANSPORT PROTEIN CTR1"/>
    <property type="match status" value="1"/>
</dbReference>
<dbReference type="GO" id="GO:0005886">
    <property type="term" value="C:plasma membrane"/>
    <property type="evidence" value="ECO:0007669"/>
    <property type="project" value="TreeGrafter"/>
</dbReference>
<evidence type="ECO:0000313" key="9">
    <source>
        <dbReference type="Proteomes" id="UP000310158"/>
    </source>
</evidence>
<dbReference type="InterPro" id="IPR037238">
    <property type="entry name" value="YbiA-like_sf"/>
</dbReference>
<evidence type="ECO:0000313" key="8">
    <source>
        <dbReference type="EMBL" id="THH15443.1"/>
    </source>
</evidence>
<evidence type="ECO:0000256" key="1">
    <source>
        <dbReference type="ARBA" id="ARBA00004141"/>
    </source>
</evidence>
<feature type="transmembrane region" description="Helical" evidence="6">
    <location>
        <begin position="107"/>
        <end position="133"/>
    </location>
</feature>
<name>A0A4V3XEY2_9AGAM</name>
<dbReference type="Gene3D" id="1.10.357.40">
    <property type="entry name" value="YbiA-like"/>
    <property type="match status" value="1"/>
</dbReference>
<feature type="region of interest" description="Disordered" evidence="5">
    <location>
        <begin position="16"/>
        <end position="51"/>
    </location>
</feature>
<dbReference type="AlphaFoldDB" id="A0A4V3XEY2"/>
<dbReference type="Proteomes" id="UP000310158">
    <property type="component" value="Unassembled WGS sequence"/>
</dbReference>
<dbReference type="PANTHER" id="PTHR12483">
    <property type="entry name" value="SOLUTE CARRIER FAMILY 31 COPPER TRANSPORTERS"/>
    <property type="match status" value="1"/>
</dbReference>
<dbReference type="InterPro" id="IPR007274">
    <property type="entry name" value="Cop_transporter"/>
</dbReference>
<dbReference type="CDD" id="cd15457">
    <property type="entry name" value="NADAR"/>
    <property type="match status" value="1"/>
</dbReference>
<evidence type="ECO:0000256" key="5">
    <source>
        <dbReference type="SAM" id="MobiDB-lite"/>
    </source>
</evidence>
<dbReference type="OrthoDB" id="73901at2759"/>
<evidence type="ECO:0000256" key="2">
    <source>
        <dbReference type="ARBA" id="ARBA00022692"/>
    </source>
</evidence>
<keyword evidence="4 6" id="KW-0472">Membrane</keyword>
<dbReference type="Pfam" id="PF04145">
    <property type="entry name" value="Ctr"/>
    <property type="match status" value="1"/>
</dbReference>
<organism evidence="8 9">
    <name type="scientific">Bondarzewia mesenterica</name>
    <dbReference type="NCBI Taxonomy" id="1095465"/>
    <lineage>
        <taxon>Eukaryota</taxon>
        <taxon>Fungi</taxon>
        <taxon>Dikarya</taxon>
        <taxon>Basidiomycota</taxon>
        <taxon>Agaricomycotina</taxon>
        <taxon>Agaricomycetes</taxon>
        <taxon>Russulales</taxon>
        <taxon>Bondarzewiaceae</taxon>
        <taxon>Bondarzewia</taxon>
    </lineage>
</organism>
<feature type="transmembrane region" description="Helical" evidence="6">
    <location>
        <begin position="207"/>
        <end position="224"/>
    </location>
</feature>
<proteinExistence type="predicted"/>
<dbReference type="Pfam" id="PF08719">
    <property type="entry name" value="NADAR"/>
    <property type="match status" value="1"/>
</dbReference>
<evidence type="ECO:0000256" key="3">
    <source>
        <dbReference type="ARBA" id="ARBA00022989"/>
    </source>
</evidence>
<dbReference type="EMBL" id="SGPL01000210">
    <property type="protein sequence ID" value="THH15443.1"/>
    <property type="molecule type" value="Genomic_DNA"/>
</dbReference>
<comment type="subcellular location">
    <subcellularLocation>
        <location evidence="1">Membrane</location>
        <topology evidence="1">Multi-pass membrane protein</topology>
    </subcellularLocation>
</comment>
<dbReference type="SUPFAM" id="SSF143990">
    <property type="entry name" value="YbiA-like"/>
    <property type="match status" value="1"/>
</dbReference>
<evidence type="ECO:0000256" key="4">
    <source>
        <dbReference type="ARBA" id="ARBA00023136"/>
    </source>
</evidence>
<feature type="compositionally biased region" description="Polar residues" evidence="5">
    <location>
        <begin position="32"/>
        <end position="51"/>
    </location>
</feature>
<keyword evidence="3 6" id="KW-1133">Transmembrane helix</keyword>
<keyword evidence="2 6" id="KW-0812">Transmembrane</keyword>
<reference evidence="8 9" key="1">
    <citation type="submission" date="2019-02" db="EMBL/GenBank/DDBJ databases">
        <title>Genome sequencing of the rare red list fungi Bondarzewia mesenterica.</title>
        <authorList>
            <person name="Buettner E."/>
            <person name="Kellner H."/>
        </authorList>
    </citation>
    <scope>NUCLEOTIDE SEQUENCE [LARGE SCALE GENOMIC DNA]</scope>
    <source>
        <strain evidence="8 9">DSM 108281</strain>
    </source>
</reference>
<evidence type="ECO:0000256" key="6">
    <source>
        <dbReference type="SAM" id="Phobius"/>
    </source>
</evidence>
<feature type="transmembrane region" description="Helical" evidence="6">
    <location>
        <begin position="58"/>
        <end position="75"/>
    </location>
</feature>
<feature type="compositionally biased region" description="Basic and acidic residues" evidence="5">
    <location>
        <begin position="16"/>
        <end position="30"/>
    </location>
</feature>
<keyword evidence="9" id="KW-1185">Reference proteome</keyword>
<evidence type="ECO:0000259" key="7">
    <source>
        <dbReference type="Pfam" id="PF08719"/>
    </source>
</evidence>
<sequence length="627" mass="71197">MHRDRRVRFIYKPSHHEADGVLGGGRKDNGPDSGTANMDNVMTRQPPKSQCRESNMSFRLNAVLILSCLANLTVAHDNGMDMNMDQGMSLSMGNMIMYLHFTPGDNLWFLGWVPSSAGTMVGTCIGLFMLALLDRWMAAMRAVMEIHWHARAQIELSNKLNVQALPSTWESDKNRTSLHSLASRRVALPFIPAHDIPRGIVHVAQSLLTFLFMLAVMCVFFIRYRTACGFASDSSCRSSWDWESERHYLDGIRITVPTFTESLRVELSAVQSATSIGYVICPYLYSVRFLYSLVLDGLSPAAVIPLMVLPSSFIQLALNSCVRNMAPAFWTGSSCSRQPPAYLWSAISSLMPGLQSCLNPSFAYQPVPTHQPRYPESTSRRDMRTPKSRTRHTYKPYQPPLERKHHEPSPLRCPVHAPPVPQWTPPPSSGSSSSQQRHRTHRDREPEGCRVRFVNHHAPPSHASHTPPPYDAGYVYFGRPNDVNGWLSPWYRAPFKQKLVTPDGPRGYTFESVGQYVMARMAVHRGDWKGFGMIMNIIGGDDETQRRRIEKVAASRGIILKSDRWDRARWEIEVQGNWSKFERNRVLGDLLLRTGYNVLMEKGEKGNRYGRGRALMEVRERLARLRH</sequence>
<dbReference type="InterPro" id="IPR012816">
    <property type="entry name" value="NADAR"/>
</dbReference>
<feature type="region of interest" description="Disordered" evidence="5">
    <location>
        <begin position="368"/>
        <end position="446"/>
    </location>
</feature>
<comment type="caution">
    <text evidence="8">The sequence shown here is derived from an EMBL/GenBank/DDBJ whole genome shotgun (WGS) entry which is preliminary data.</text>
</comment>
<accession>A0A4V3XEY2</accession>